<gene>
    <name evidence="1" type="ORF">M404DRAFT_397473</name>
</gene>
<dbReference type="InParanoid" id="A0A0C3PH80"/>
<sequence>MSGTGRGTNITFFPNLPRCSLLRHCHTINHPTRLPSRSRDGLTSEKNVNSGPPAVFTFLLRGLEPLPRPHRTSSFIFVCPPSPRALSHGATDGVADIVYSPLSAAFPL</sequence>
<accession>A0A0C3PH80</accession>
<keyword evidence="2" id="KW-1185">Reference proteome</keyword>
<organism evidence="1 2">
    <name type="scientific">Pisolithus tinctorius Marx 270</name>
    <dbReference type="NCBI Taxonomy" id="870435"/>
    <lineage>
        <taxon>Eukaryota</taxon>
        <taxon>Fungi</taxon>
        <taxon>Dikarya</taxon>
        <taxon>Basidiomycota</taxon>
        <taxon>Agaricomycotina</taxon>
        <taxon>Agaricomycetes</taxon>
        <taxon>Agaricomycetidae</taxon>
        <taxon>Boletales</taxon>
        <taxon>Sclerodermatineae</taxon>
        <taxon>Pisolithaceae</taxon>
        <taxon>Pisolithus</taxon>
    </lineage>
</organism>
<dbReference type="Proteomes" id="UP000054217">
    <property type="component" value="Unassembled WGS sequence"/>
</dbReference>
<protein>
    <submittedName>
        <fullName evidence="1">Uncharacterized protein</fullName>
    </submittedName>
</protein>
<evidence type="ECO:0000313" key="1">
    <source>
        <dbReference type="EMBL" id="KIO07811.1"/>
    </source>
</evidence>
<evidence type="ECO:0000313" key="2">
    <source>
        <dbReference type="Proteomes" id="UP000054217"/>
    </source>
</evidence>
<dbReference type="HOGENOM" id="CLU_2198020_0_0_1"/>
<name>A0A0C3PH80_PISTI</name>
<dbReference type="AlphaFoldDB" id="A0A0C3PH80"/>
<reference evidence="1 2" key="1">
    <citation type="submission" date="2014-04" db="EMBL/GenBank/DDBJ databases">
        <authorList>
            <consortium name="DOE Joint Genome Institute"/>
            <person name="Kuo A."/>
            <person name="Kohler A."/>
            <person name="Costa M.D."/>
            <person name="Nagy L.G."/>
            <person name="Floudas D."/>
            <person name="Copeland A."/>
            <person name="Barry K.W."/>
            <person name="Cichocki N."/>
            <person name="Veneault-Fourrey C."/>
            <person name="LaButti K."/>
            <person name="Lindquist E.A."/>
            <person name="Lipzen A."/>
            <person name="Lundell T."/>
            <person name="Morin E."/>
            <person name="Murat C."/>
            <person name="Sun H."/>
            <person name="Tunlid A."/>
            <person name="Henrissat B."/>
            <person name="Grigoriev I.V."/>
            <person name="Hibbett D.S."/>
            <person name="Martin F."/>
            <person name="Nordberg H.P."/>
            <person name="Cantor M.N."/>
            <person name="Hua S.X."/>
        </authorList>
    </citation>
    <scope>NUCLEOTIDE SEQUENCE [LARGE SCALE GENOMIC DNA]</scope>
    <source>
        <strain evidence="1 2">Marx 270</strain>
    </source>
</reference>
<proteinExistence type="predicted"/>
<dbReference type="EMBL" id="KN831959">
    <property type="protein sequence ID" value="KIO07811.1"/>
    <property type="molecule type" value="Genomic_DNA"/>
</dbReference>
<reference evidence="2" key="2">
    <citation type="submission" date="2015-01" db="EMBL/GenBank/DDBJ databases">
        <title>Evolutionary Origins and Diversification of the Mycorrhizal Mutualists.</title>
        <authorList>
            <consortium name="DOE Joint Genome Institute"/>
            <consortium name="Mycorrhizal Genomics Consortium"/>
            <person name="Kohler A."/>
            <person name="Kuo A."/>
            <person name="Nagy L.G."/>
            <person name="Floudas D."/>
            <person name="Copeland A."/>
            <person name="Barry K.W."/>
            <person name="Cichocki N."/>
            <person name="Veneault-Fourrey C."/>
            <person name="LaButti K."/>
            <person name="Lindquist E.A."/>
            <person name="Lipzen A."/>
            <person name="Lundell T."/>
            <person name="Morin E."/>
            <person name="Murat C."/>
            <person name="Riley R."/>
            <person name="Ohm R."/>
            <person name="Sun H."/>
            <person name="Tunlid A."/>
            <person name="Henrissat B."/>
            <person name="Grigoriev I.V."/>
            <person name="Hibbett D.S."/>
            <person name="Martin F."/>
        </authorList>
    </citation>
    <scope>NUCLEOTIDE SEQUENCE [LARGE SCALE GENOMIC DNA]</scope>
    <source>
        <strain evidence="2">Marx 270</strain>
    </source>
</reference>